<evidence type="ECO:0000313" key="1">
    <source>
        <dbReference type="EMBL" id="KAF6744357.1"/>
    </source>
</evidence>
<dbReference type="Proteomes" id="UP000521943">
    <property type="component" value="Unassembled WGS sequence"/>
</dbReference>
<reference evidence="1 2" key="1">
    <citation type="submission" date="2020-07" db="EMBL/GenBank/DDBJ databases">
        <title>Comparative genomics of pyrophilous fungi reveals a link between fire events and developmental genes.</title>
        <authorList>
            <consortium name="DOE Joint Genome Institute"/>
            <person name="Steindorff A.S."/>
            <person name="Carver A."/>
            <person name="Calhoun S."/>
            <person name="Stillman K."/>
            <person name="Liu H."/>
            <person name="Lipzen A."/>
            <person name="Pangilinan J."/>
            <person name="Labutti K."/>
            <person name="Bruns T.D."/>
            <person name="Grigoriev I.V."/>
        </authorList>
    </citation>
    <scope>NUCLEOTIDE SEQUENCE [LARGE SCALE GENOMIC DNA]</scope>
    <source>
        <strain evidence="1 2">CBS 144469</strain>
    </source>
</reference>
<comment type="caution">
    <text evidence="1">The sequence shown here is derived from an EMBL/GenBank/DDBJ whole genome shotgun (WGS) entry which is preliminary data.</text>
</comment>
<accession>A0A8H6HDX0</accession>
<name>A0A8H6HDX0_9AGAR</name>
<protein>
    <submittedName>
        <fullName evidence="1">Uncharacterized protein</fullName>
    </submittedName>
</protein>
<sequence length="136" mass="15356">MTGYEAGSPFAITTFKHGLGFALRNRVQQDPEQPSDYEIIATNRTYRFATVQGPPYAYKTYLSAETGCRRLGDAYCWTIPRDGPADPMRPNIPIQGQAFEVLDWNMVCDRKGTYLSIGEPFVWRFDSDVAEEQSAS</sequence>
<dbReference type="AlphaFoldDB" id="A0A8H6HDX0"/>
<dbReference type="OrthoDB" id="3046414at2759"/>
<evidence type="ECO:0000313" key="2">
    <source>
        <dbReference type="Proteomes" id="UP000521943"/>
    </source>
</evidence>
<organism evidence="1 2">
    <name type="scientific">Ephemerocybe angulata</name>
    <dbReference type="NCBI Taxonomy" id="980116"/>
    <lineage>
        <taxon>Eukaryota</taxon>
        <taxon>Fungi</taxon>
        <taxon>Dikarya</taxon>
        <taxon>Basidiomycota</taxon>
        <taxon>Agaricomycotina</taxon>
        <taxon>Agaricomycetes</taxon>
        <taxon>Agaricomycetidae</taxon>
        <taxon>Agaricales</taxon>
        <taxon>Agaricineae</taxon>
        <taxon>Psathyrellaceae</taxon>
        <taxon>Ephemerocybe</taxon>
    </lineage>
</organism>
<proteinExistence type="predicted"/>
<keyword evidence="2" id="KW-1185">Reference proteome</keyword>
<dbReference type="EMBL" id="JACGCI010000123">
    <property type="protein sequence ID" value="KAF6744357.1"/>
    <property type="molecule type" value="Genomic_DNA"/>
</dbReference>
<gene>
    <name evidence="1" type="ORF">DFP72DRAFT_857657</name>
</gene>